<keyword evidence="1" id="KW-0805">Transcription regulation</keyword>
<dbReference type="InterPro" id="IPR020449">
    <property type="entry name" value="Tscrpt_reg_AraC-type_HTH"/>
</dbReference>
<comment type="caution">
    <text evidence="5">The sequence shown here is derived from an EMBL/GenBank/DDBJ whole genome shotgun (WGS) entry which is preliminary data.</text>
</comment>
<proteinExistence type="predicted"/>
<dbReference type="PRINTS" id="PR00032">
    <property type="entry name" value="HTHARAC"/>
</dbReference>
<dbReference type="SUPFAM" id="SSF46689">
    <property type="entry name" value="Homeodomain-like"/>
    <property type="match status" value="2"/>
</dbReference>
<evidence type="ECO:0000259" key="4">
    <source>
        <dbReference type="PROSITE" id="PS01124"/>
    </source>
</evidence>
<evidence type="ECO:0000313" key="6">
    <source>
        <dbReference type="Proteomes" id="UP000295008"/>
    </source>
</evidence>
<reference evidence="5 6" key="1">
    <citation type="submission" date="2019-03" db="EMBL/GenBank/DDBJ databases">
        <title>Genomic Encyclopedia of Type Strains, Phase IV (KMG-IV): sequencing the most valuable type-strain genomes for metagenomic binning, comparative biology and taxonomic classification.</title>
        <authorList>
            <person name="Goeker M."/>
        </authorList>
    </citation>
    <scope>NUCLEOTIDE SEQUENCE [LARGE SCALE GENOMIC DNA]</scope>
    <source>
        <strain evidence="5 6">LX-B</strain>
    </source>
</reference>
<dbReference type="InterPro" id="IPR037923">
    <property type="entry name" value="HTH-like"/>
</dbReference>
<dbReference type="SMART" id="SM00342">
    <property type="entry name" value="HTH_ARAC"/>
    <property type="match status" value="1"/>
</dbReference>
<protein>
    <submittedName>
        <fullName evidence="5">AraC-like DNA-binding protein</fullName>
    </submittedName>
</protein>
<evidence type="ECO:0000256" key="1">
    <source>
        <dbReference type="ARBA" id="ARBA00023015"/>
    </source>
</evidence>
<dbReference type="PANTHER" id="PTHR43280">
    <property type="entry name" value="ARAC-FAMILY TRANSCRIPTIONAL REGULATOR"/>
    <property type="match status" value="1"/>
</dbReference>
<dbReference type="OrthoDB" id="506156at2"/>
<name>A0A4R1SAI6_HYDET</name>
<accession>A0A4R1SAI6</accession>
<dbReference type="InterPro" id="IPR003313">
    <property type="entry name" value="AraC-bd"/>
</dbReference>
<dbReference type="AlphaFoldDB" id="A0A4R1SAI6"/>
<evidence type="ECO:0000256" key="3">
    <source>
        <dbReference type="ARBA" id="ARBA00023163"/>
    </source>
</evidence>
<dbReference type="RefSeq" id="WP_132012704.1">
    <property type="nucleotide sequence ID" value="NZ_SLUN01000002.1"/>
</dbReference>
<feature type="domain" description="HTH araC/xylS-type" evidence="4">
    <location>
        <begin position="181"/>
        <end position="279"/>
    </location>
</feature>
<dbReference type="InterPro" id="IPR014710">
    <property type="entry name" value="RmlC-like_jellyroll"/>
</dbReference>
<keyword evidence="3" id="KW-0804">Transcription</keyword>
<dbReference type="InterPro" id="IPR009057">
    <property type="entry name" value="Homeodomain-like_sf"/>
</dbReference>
<dbReference type="EMBL" id="SLUN01000002">
    <property type="protein sequence ID" value="TCL76536.1"/>
    <property type="molecule type" value="Genomic_DNA"/>
</dbReference>
<keyword evidence="6" id="KW-1185">Reference proteome</keyword>
<dbReference type="SUPFAM" id="SSF51215">
    <property type="entry name" value="Regulatory protein AraC"/>
    <property type="match status" value="1"/>
</dbReference>
<dbReference type="Pfam" id="PF12833">
    <property type="entry name" value="HTH_18"/>
    <property type="match status" value="1"/>
</dbReference>
<sequence>MTQHSPGYVWEEPQLRIEHHRRTGSYNMRANHYHDRYELYYLIAGQRNYFIEDRTYRVNTGEVVLIDISELHKTSDSDLPAEHERIVVNFSPAALPGGADAGLLLSGFSGLERLVRFEPAQRREVEALFGKLVRESQNAAPGFRTYLRLILAELLILVQRRLQESPPGRPLPASPLQEKILEIVRFINSSYSEPLTLPFLARQFAISPFHLSRTFKKVTGFGFVEYINSVRIREAERLLKETRLPVTEIAGRAGFENLTHFERVFKKISGSAPLAFRKRGGLP</sequence>
<dbReference type="InterPro" id="IPR018060">
    <property type="entry name" value="HTH_AraC"/>
</dbReference>
<dbReference type="Pfam" id="PF02311">
    <property type="entry name" value="AraC_binding"/>
    <property type="match status" value="1"/>
</dbReference>
<evidence type="ECO:0000256" key="2">
    <source>
        <dbReference type="ARBA" id="ARBA00023125"/>
    </source>
</evidence>
<dbReference type="Gene3D" id="2.60.120.10">
    <property type="entry name" value="Jelly Rolls"/>
    <property type="match status" value="1"/>
</dbReference>
<evidence type="ECO:0000313" key="5">
    <source>
        <dbReference type="EMBL" id="TCL76536.1"/>
    </source>
</evidence>
<dbReference type="GO" id="GO:0043565">
    <property type="term" value="F:sequence-specific DNA binding"/>
    <property type="evidence" value="ECO:0007669"/>
    <property type="project" value="InterPro"/>
</dbReference>
<dbReference type="Gene3D" id="1.10.10.60">
    <property type="entry name" value="Homeodomain-like"/>
    <property type="match status" value="2"/>
</dbReference>
<dbReference type="PROSITE" id="PS01124">
    <property type="entry name" value="HTH_ARAC_FAMILY_2"/>
    <property type="match status" value="1"/>
</dbReference>
<organism evidence="5 6">
    <name type="scientific">Hydrogenispora ethanolica</name>
    <dbReference type="NCBI Taxonomy" id="1082276"/>
    <lineage>
        <taxon>Bacteria</taxon>
        <taxon>Bacillati</taxon>
        <taxon>Bacillota</taxon>
        <taxon>Hydrogenispora</taxon>
    </lineage>
</organism>
<dbReference type="PANTHER" id="PTHR43280:SF2">
    <property type="entry name" value="HTH-TYPE TRANSCRIPTIONAL REGULATOR EXSA"/>
    <property type="match status" value="1"/>
</dbReference>
<dbReference type="GO" id="GO:0003700">
    <property type="term" value="F:DNA-binding transcription factor activity"/>
    <property type="evidence" value="ECO:0007669"/>
    <property type="project" value="InterPro"/>
</dbReference>
<gene>
    <name evidence="5" type="ORF">EDC14_1002295</name>
</gene>
<dbReference type="Proteomes" id="UP000295008">
    <property type="component" value="Unassembled WGS sequence"/>
</dbReference>
<keyword evidence="2 5" id="KW-0238">DNA-binding</keyword>